<proteinExistence type="predicted"/>
<evidence type="ECO:0000256" key="5">
    <source>
        <dbReference type="SAM" id="MobiDB-lite"/>
    </source>
</evidence>
<comment type="caution">
    <text evidence="7">The sequence shown here is derived from an EMBL/GenBank/DDBJ whole genome shotgun (WGS) entry which is preliminary data.</text>
</comment>
<keyword evidence="3 4" id="KW-0539">Nucleus</keyword>
<protein>
    <recommendedName>
        <fullName evidence="4">Transcription factor</fullName>
        <shortName evidence="4">bHLH transcription factor</shortName>
    </recommendedName>
    <alternativeName>
        <fullName evidence="4">Basic helix-loop-helix protein</fullName>
    </alternativeName>
</protein>
<keyword evidence="8" id="KW-1185">Reference proteome</keyword>
<comment type="subcellular location">
    <subcellularLocation>
        <location evidence="4">Nucleus</location>
    </subcellularLocation>
</comment>
<gene>
    <name evidence="7" type="ORF">OIU84_016250</name>
</gene>
<dbReference type="EMBL" id="JAPFFJ010000019">
    <property type="protein sequence ID" value="KAJ6400782.1"/>
    <property type="molecule type" value="Genomic_DNA"/>
</dbReference>
<evidence type="ECO:0000313" key="8">
    <source>
        <dbReference type="Proteomes" id="UP001162972"/>
    </source>
</evidence>
<name>A0AAD6J907_9ROSI</name>
<sequence length="105" mass="11848">MEELIISPSISSSLVSSSHETPPTLQQRLQFIVQSQPDWWSYAIFWQTSKDDSGQIFLAWGDGHFQGSKDTCPKPSTVHSSSMSTSNSERKRVMKGIQTPDRRMS</sequence>
<evidence type="ECO:0000256" key="2">
    <source>
        <dbReference type="ARBA" id="ARBA00023163"/>
    </source>
</evidence>
<dbReference type="GO" id="GO:0003700">
    <property type="term" value="F:DNA-binding transcription factor activity"/>
    <property type="evidence" value="ECO:0007669"/>
    <property type="project" value="InterPro"/>
</dbReference>
<evidence type="ECO:0000259" key="6">
    <source>
        <dbReference type="Pfam" id="PF14215"/>
    </source>
</evidence>
<feature type="compositionally biased region" description="Low complexity" evidence="5">
    <location>
        <begin position="1"/>
        <end position="18"/>
    </location>
</feature>
<evidence type="ECO:0000256" key="3">
    <source>
        <dbReference type="ARBA" id="ARBA00023242"/>
    </source>
</evidence>
<dbReference type="GO" id="GO:0000976">
    <property type="term" value="F:transcription cis-regulatory region binding"/>
    <property type="evidence" value="ECO:0007669"/>
    <property type="project" value="TreeGrafter"/>
</dbReference>
<feature type="region of interest" description="Disordered" evidence="5">
    <location>
        <begin position="69"/>
        <end position="105"/>
    </location>
</feature>
<evidence type="ECO:0000256" key="4">
    <source>
        <dbReference type="RuleBase" id="RU369104"/>
    </source>
</evidence>
<dbReference type="Pfam" id="PF14215">
    <property type="entry name" value="bHLH-MYC_N"/>
    <property type="match status" value="1"/>
</dbReference>
<evidence type="ECO:0000313" key="7">
    <source>
        <dbReference type="EMBL" id="KAJ6400782.1"/>
    </source>
</evidence>
<evidence type="ECO:0000256" key="1">
    <source>
        <dbReference type="ARBA" id="ARBA00023015"/>
    </source>
</evidence>
<dbReference type="AlphaFoldDB" id="A0AAD6J907"/>
<dbReference type="GO" id="GO:0005634">
    <property type="term" value="C:nucleus"/>
    <property type="evidence" value="ECO:0007669"/>
    <property type="project" value="UniProtKB-SubCell"/>
</dbReference>
<reference evidence="7 8" key="1">
    <citation type="journal article" date="2023" name="Int. J. Mol. Sci.">
        <title>De Novo Assembly and Annotation of 11 Diverse Shrub Willow (Salix) Genomes Reveals Novel Gene Organization in Sex-Linked Regions.</title>
        <authorList>
            <person name="Hyden B."/>
            <person name="Feng K."/>
            <person name="Yates T.B."/>
            <person name="Jawdy S."/>
            <person name="Cereghino C."/>
            <person name="Smart L.B."/>
            <person name="Muchero W."/>
        </authorList>
    </citation>
    <scope>NUCLEOTIDE SEQUENCE [LARGE SCALE GENOMIC DNA]</scope>
    <source>
        <tissue evidence="7">Shoot tip</tissue>
    </source>
</reference>
<organism evidence="7 8">
    <name type="scientific">Salix udensis</name>
    <dbReference type="NCBI Taxonomy" id="889485"/>
    <lineage>
        <taxon>Eukaryota</taxon>
        <taxon>Viridiplantae</taxon>
        <taxon>Streptophyta</taxon>
        <taxon>Embryophyta</taxon>
        <taxon>Tracheophyta</taxon>
        <taxon>Spermatophyta</taxon>
        <taxon>Magnoliopsida</taxon>
        <taxon>eudicotyledons</taxon>
        <taxon>Gunneridae</taxon>
        <taxon>Pentapetalae</taxon>
        <taxon>rosids</taxon>
        <taxon>fabids</taxon>
        <taxon>Malpighiales</taxon>
        <taxon>Salicaceae</taxon>
        <taxon>Saliceae</taxon>
        <taxon>Salix</taxon>
    </lineage>
</organism>
<feature type="region of interest" description="Disordered" evidence="5">
    <location>
        <begin position="1"/>
        <end position="20"/>
    </location>
</feature>
<feature type="compositionally biased region" description="Low complexity" evidence="5">
    <location>
        <begin position="76"/>
        <end position="87"/>
    </location>
</feature>
<accession>A0AAD6J907</accession>
<keyword evidence="1 4" id="KW-0805">Transcription regulation</keyword>
<dbReference type="Proteomes" id="UP001162972">
    <property type="component" value="Chromosome 14"/>
</dbReference>
<dbReference type="PANTHER" id="PTHR11514">
    <property type="entry name" value="MYC"/>
    <property type="match status" value="1"/>
</dbReference>
<dbReference type="PANTHER" id="PTHR11514:SF40">
    <property type="entry name" value="TRANSCRIPTION FACTOR BHLH14"/>
    <property type="match status" value="1"/>
</dbReference>
<keyword evidence="2 4" id="KW-0804">Transcription</keyword>
<dbReference type="InterPro" id="IPR045084">
    <property type="entry name" value="AIB/MYC-like"/>
</dbReference>
<dbReference type="InterPro" id="IPR025610">
    <property type="entry name" value="MYC/MYB_N"/>
</dbReference>
<feature type="domain" description="Transcription factor MYC/MYB N-terminal" evidence="6">
    <location>
        <begin position="25"/>
        <end position="98"/>
    </location>
</feature>